<keyword evidence="2" id="KW-0238">DNA-binding</keyword>
<evidence type="ECO:0000256" key="1">
    <source>
        <dbReference type="ARBA" id="ARBA00004123"/>
    </source>
</evidence>
<dbReference type="AlphaFoldDB" id="A0A085M5Z0"/>
<name>A0A085M5Z0_9BILA</name>
<accession>A0A085M5Z0</accession>
<evidence type="ECO:0000313" key="5">
    <source>
        <dbReference type="EMBL" id="KFD52636.1"/>
    </source>
</evidence>
<dbReference type="SMART" id="SM00674">
    <property type="entry name" value="CENPB"/>
    <property type="match status" value="1"/>
</dbReference>
<protein>
    <recommendedName>
        <fullName evidence="4">HTH CENPB-type domain-containing protein</fullName>
    </recommendedName>
</protein>
<dbReference type="EMBL" id="KL363225">
    <property type="protein sequence ID" value="KFD52636.1"/>
    <property type="molecule type" value="Genomic_DNA"/>
</dbReference>
<dbReference type="Pfam" id="PF03184">
    <property type="entry name" value="DDE_1"/>
    <property type="match status" value="1"/>
</dbReference>
<feature type="compositionally biased region" description="Basic and acidic residues" evidence="3">
    <location>
        <begin position="642"/>
        <end position="654"/>
    </location>
</feature>
<feature type="compositionally biased region" description="Polar residues" evidence="3">
    <location>
        <begin position="631"/>
        <end position="640"/>
    </location>
</feature>
<dbReference type="SUPFAM" id="SSF46689">
    <property type="entry name" value="Homeodomain-like"/>
    <property type="match status" value="1"/>
</dbReference>
<dbReference type="Pfam" id="PF03221">
    <property type="entry name" value="HTH_Tnp_Tc5"/>
    <property type="match status" value="1"/>
</dbReference>
<dbReference type="Gene3D" id="1.10.10.60">
    <property type="entry name" value="Homeodomain-like"/>
    <property type="match status" value="1"/>
</dbReference>
<comment type="subcellular location">
    <subcellularLocation>
        <location evidence="1">Nucleus</location>
    </subcellularLocation>
</comment>
<dbReference type="Proteomes" id="UP000030764">
    <property type="component" value="Unassembled WGS sequence"/>
</dbReference>
<evidence type="ECO:0000256" key="3">
    <source>
        <dbReference type="SAM" id="MobiDB-lite"/>
    </source>
</evidence>
<proteinExistence type="predicted"/>
<dbReference type="InterPro" id="IPR009057">
    <property type="entry name" value="Homeodomain-like_sf"/>
</dbReference>
<dbReference type="InterPro" id="IPR050863">
    <property type="entry name" value="CenT-Element_Derived"/>
</dbReference>
<dbReference type="PROSITE" id="PS51253">
    <property type="entry name" value="HTH_CENPB"/>
    <property type="match status" value="1"/>
</dbReference>
<reference evidence="5 6" key="1">
    <citation type="journal article" date="2014" name="Nat. Genet.">
        <title>Genome and transcriptome of the porcine whipworm Trichuris suis.</title>
        <authorList>
            <person name="Jex A.R."/>
            <person name="Nejsum P."/>
            <person name="Schwarz E.M."/>
            <person name="Hu L."/>
            <person name="Young N.D."/>
            <person name="Hall R.S."/>
            <person name="Korhonen P.K."/>
            <person name="Liao S."/>
            <person name="Thamsborg S."/>
            <person name="Xia J."/>
            <person name="Xu P."/>
            <person name="Wang S."/>
            <person name="Scheerlinck J.P."/>
            <person name="Hofmann A."/>
            <person name="Sternberg P.W."/>
            <person name="Wang J."/>
            <person name="Gasser R.B."/>
        </authorList>
    </citation>
    <scope>NUCLEOTIDE SEQUENCE [LARGE SCALE GENOMIC DNA]</scope>
    <source>
        <strain evidence="5">DCEP-RM93M</strain>
    </source>
</reference>
<dbReference type="GO" id="GO:0005634">
    <property type="term" value="C:nucleus"/>
    <property type="evidence" value="ECO:0007669"/>
    <property type="project" value="UniProtKB-SubCell"/>
</dbReference>
<feature type="domain" description="HTH CENPB-type" evidence="4">
    <location>
        <begin position="1"/>
        <end position="69"/>
    </location>
</feature>
<gene>
    <name evidence="5" type="ORF">M513_06483</name>
</gene>
<dbReference type="GO" id="GO:0003677">
    <property type="term" value="F:DNA binding"/>
    <property type="evidence" value="ECO:0007669"/>
    <property type="project" value="UniProtKB-KW"/>
</dbReference>
<feature type="region of interest" description="Disordered" evidence="3">
    <location>
        <begin position="627"/>
        <end position="654"/>
    </location>
</feature>
<evidence type="ECO:0000313" key="6">
    <source>
        <dbReference type="Proteomes" id="UP000030764"/>
    </source>
</evidence>
<dbReference type="PANTHER" id="PTHR19303">
    <property type="entry name" value="TRANSPOSON"/>
    <property type="match status" value="1"/>
</dbReference>
<keyword evidence="6" id="KW-1185">Reference proteome</keyword>
<evidence type="ECO:0000259" key="4">
    <source>
        <dbReference type="PROSITE" id="PS51253"/>
    </source>
</evidence>
<dbReference type="PANTHER" id="PTHR19303:SF73">
    <property type="entry name" value="PROTEIN PDC2"/>
    <property type="match status" value="1"/>
</dbReference>
<sequence length="654" mass="73765">MRTSIFEETEEALYVWFLQNRTAGNPVSRPLLCEKALFFNAQSANDKDFKASQGWLENFKNRRGIRCDVVYGEKLSADEVSAEDFREELRKFLDEGGYDFDFADETGLNWKALPAQSLIARIEENAPGYKSRKERVTVMLCANSAGSHRLPLYLIGTAKNPRSFRGVKSLPFVYGHQKKTWMNVHLFEDWVKKVFVPEAIGKTGKVLLLIDNAPAHPVIDLLSSVDELVIVKFFPPKVSSLIQPMDQGVIRSVKGLYRKNLLQELLINDDNSAESVTASYERISLRDCCYVAAASWESVKQTTLRNSWNKVLGGSETGADGGRDDGVEIEEISTMLRIISICGECESSEVERWLGCNSEDRGFQMMNDEEIVEFVLNKALTKEDEEQQGEEKAGPSTIPSNNAALQYLEQALRCYTRLVFGMLRDTLHANPDCDLTGLWKRFSIADAIALIAEAVHEIKPRTVSGRWKRLWRDAVSECEDLGAIDEEVMDIVNIAKQLGGEGFSDMIEDDIREHIEDCGEPFTVRGTNAIAYGQRRRRYGRYRSSNTLGLEAAKLATIFRQARVLKDMIVEYDPSMERGIIFTRGITASLKPLQDLFDEAKKRERQLPITMFLSKTPAAAEPIILRRKVSLPTSSRNPRTGRSPEDLRPPTESG</sequence>
<dbReference type="InterPro" id="IPR006600">
    <property type="entry name" value="HTH_CenpB_DNA-bd_dom"/>
</dbReference>
<evidence type="ECO:0000256" key="2">
    <source>
        <dbReference type="ARBA" id="ARBA00023125"/>
    </source>
</evidence>
<dbReference type="InterPro" id="IPR004875">
    <property type="entry name" value="DDE_SF_endonuclease_dom"/>
</dbReference>
<organism evidence="5 6">
    <name type="scientific">Trichuris suis</name>
    <name type="common">pig whipworm</name>
    <dbReference type="NCBI Taxonomy" id="68888"/>
    <lineage>
        <taxon>Eukaryota</taxon>
        <taxon>Metazoa</taxon>
        <taxon>Ecdysozoa</taxon>
        <taxon>Nematoda</taxon>
        <taxon>Enoplea</taxon>
        <taxon>Dorylaimia</taxon>
        <taxon>Trichinellida</taxon>
        <taxon>Trichuridae</taxon>
        <taxon>Trichuris</taxon>
    </lineage>
</organism>